<dbReference type="OrthoDB" id="8452208at2"/>
<dbReference type="AlphaFoldDB" id="A0A9W5UVL9"/>
<sequence length="178" mass="19220">MLIDRLDELVTIVRELGRPVASLLVPGTSRGEVERAYGAPVPEDVATWFGWCNGVRSEPGQIQDTVNLVPGYRPLSAAEAAALRPAYEDDPVLGTRWMPLLGGPSGDLYAAVWSGNERPGIAGVLIGEPTEIEFADTERLVDFFVRCYRQGAFTVGSDGLLTMDTDRYDAIYADIAGG</sequence>
<organism evidence="1 2">
    <name type="scientific">Micromonospora sediminimaris</name>
    <dbReference type="NCBI Taxonomy" id="547162"/>
    <lineage>
        <taxon>Bacteria</taxon>
        <taxon>Bacillati</taxon>
        <taxon>Actinomycetota</taxon>
        <taxon>Actinomycetes</taxon>
        <taxon>Micromonosporales</taxon>
        <taxon>Micromonosporaceae</taxon>
        <taxon>Micromonospora</taxon>
    </lineage>
</organism>
<name>A0A9W5UVL9_9ACTN</name>
<gene>
    <name evidence="1" type="ORF">Vse01_43360</name>
</gene>
<accession>A0A9W5UVL9</accession>
<evidence type="ECO:0008006" key="3">
    <source>
        <dbReference type="Google" id="ProtNLM"/>
    </source>
</evidence>
<dbReference type="Proteomes" id="UP000607311">
    <property type="component" value="Unassembled WGS sequence"/>
</dbReference>
<comment type="caution">
    <text evidence="1">The sequence shown here is derived from an EMBL/GenBank/DDBJ whole genome shotgun (WGS) entry which is preliminary data.</text>
</comment>
<reference evidence="1" key="1">
    <citation type="submission" date="2021-01" db="EMBL/GenBank/DDBJ databases">
        <title>Whole genome shotgun sequence of Verrucosispora sediminis NBRC 107745.</title>
        <authorList>
            <person name="Komaki H."/>
            <person name="Tamura T."/>
        </authorList>
    </citation>
    <scope>NUCLEOTIDE SEQUENCE</scope>
    <source>
        <strain evidence="1">NBRC 107745</strain>
    </source>
</reference>
<protein>
    <recommendedName>
        <fullName evidence="3">SMI1/KNR4 family protein</fullName>
    </recommendedName>
</protein>
<keyword evidence="2" id="KW-1185">Reference proteome</keyword>
<proteinExistence type="predicted"/>
<evidence type="ECO:0000313" key="1">
    <source>
        <dbReference type="EMBL" id="GIJ35188.1"/>
    </source>
</evidence>
<dbReference type="EMBL" id="BOPD01000027">
    <property type="protein sequence ID" value="GIJ35188.1"/>
    <property type="molecule type" value="Genomic_DNA"/>
</dbReference>
<evidence type="ECO:0000313" key="2">
    <source>
        <dbReference type="Proteomes" id="UP000607311"/>
    </source>
</evidence>
<dbReference type="RefSeq" id="WP_093410722.1">
    <property type="nucleotide sequence ID" value="NZ_BOPD01000027.1"/>
</dbReference>